<dbReference type="Proteomes" id="UP000054047">
    <property type="component" value="Unassembled WGS sequence"/>
</dbReference>
<dbReference type="AlphaFoldDB" id="A0A0C2G6B3"/>
<sequence length="74" mass="8500">MGTIRYPAYGDRVTYRTRTARPIAVSARNFRQVRASPRAFLAVIRRFWELLYSIFTGVVCCVAAGPFGWRKTAR</sequence>
<accession>A0A0C2G6B3</accession>
<keyword evidence="1" id="KW-0472">Membrane</keyword>
<keyword evidence="1" id="KW-1133">Transmembrane helix</keyword>
<feature type="transmembrane region" description="Helical" evidence="1">
    <location>
        <begin position="50"/>
        <end position="69"/>
    </location>
</feature>
<evidence type="ECO:0000313" key="3">
    <source>
        <dbReference type="Proteomes" id="UP000054047"/>
    </source>
</evidence>
<protein>
    <submittedName>
        <fullName evidence="2">Uncharacterized protein</fullName>
    </submittedName>
</protein>
<proteinExistence type="predicted"/>
<dbReference type="EMBL" id="KN739094">
    <property type="protein sequence ID" value="KIH54439.1"/>
    <property type="molecule type" value="Genomic_DNA"/>
</dbReference>
<keyword evidence="3" id="KW-1185">Reference proteome</keyword>
<gene>
    <name evidence="2" type="ORF">ANCDUO_15416</name>
</gene>
<keyword evidence="1" id="KW-0812">Transmembrane</keyword>
<evidence type="ECO:0000313" key="2">
    <source>
        <dbReference type="EMBL" id="KIH54439.1"/>
    </source>
</evidence>
<evidence type="ECO:0000256" key="1">
    <source>
        <dbReference type="SAM" id="Phobius"/>
    </source>
</evidence>
<organism evidence="2 3">
    <name type="scientific">Ancylostoma duodenale</name>
    <dbReference type="NCBI Taxonomy" id="51022"/>
    <lineage>
        <taxon>Eukaryota</taxon>
        <taxon>Metazoa</taxon>
        <taxon>Ecdysozoa</taxon>
        <taxon>Nematoda</taxon>
        <taxon>Chromadorea</taxon>
        <taxon>Rhabditida</taxon>
        <taxon>Rhabditina</taxon>
        <taxon>Rhabditomorpha</taxon>
        <taxon>Strongyloidea</taxon>
        <taxon>Ancylostomatidae</taxon>
        <taxon>Ancylostomatinae</taxon>
        <taxon>Ancylostoma</taxon>
    </lineage>
</organism>
<name>A0A0C2G6B3_9BILA</name>
<reference evidence="2 3" key="1">
    <citation type="submission" date="2013-12" db="EMBL/GenBank/DDBJ databases">
        <title>Draft genome of the parsitic nematode Ancylostoma duodenale.</title>
        <authorList>
            <person name="Mitreva M."/>
        </authorList>
    </citation>
    <scope>NUCLEOTIDE SEQUENCE [LARGE SCALE GENOMIC DNA]</scope>
    <source>
        <strain evidence="2 3">Zhejiang</strain>
    </source>
</reference>